<dbReference type="InterPro" id="IPR005860">
    <property type="entry name" value="CobD"/>
</dbReference>
<evidence type="ECO:0000256" key="9">
    <source>
        <dbReference type="ARBA" id="ARBA00048531"/>
    </source>
</evidence>
<dbReference type="Proteomes" id="UP000306416">
    <property type="component" value="Unassembled WGS sequence"/>
</dbReference>
<dbReference type="GO" id="GO:0048472">
    <property type="term" value="F:threonine-phosphate decarboxylase activity"/>
    <property type="evidence" value="ECO:0007669"/>
    <property type="project" value="UniProtKB-EC"/>
</dbReference>
<comment type="cofactor">
    <cofactor evidence="1">
        <name>pyridoxal 5'-phosphate</name>
        <dbReference type="ChEBI" id="CHEBI:597326"/>
    </cofactor>
</comment>
<evidence type="ECO:0000313" key="11">
    <source>
        <dbReference type="EMBL" id="TGU75134.1"/>
    </source>
</evidence>
<evidence type="ECO:0000256" key="8">
    <source>
        <dbReference type="ARBA" id="ARBA00029996"/>
    </source>
</evidence>
<dbReference type="InterPro" id="IPR004839">
    <property type="entry name" value="Aminotransferase_I/II_large"/>
</dbReference>
<dbReference type="SUPFAM" id="SSF53383">
    <property type="entry name" value="PLP-dependent transferases"/>
    <property type="match status" value="1"/>
</dbReference>
<reference evidence="11 12" key="1">
    <citation type="submission" date="2019-04" db="EMBL/GenBank/DDBJ databases">
        <title>Geobacter oryzae sp. nov., ferric-reducing bacteria isolated from paddy soil.</title>
        <authorList>
            <person name="Xu Z."/>
            <person name="Masuda Y."/>
            <person name="Itoh H."/>
            <person name="Senoo K."/>
        </authorList>
    </citation>
    <scope>NUCLEOTIDE SEQUENCE [LARGE SCALE GENOMIC DNA]</scope>
    <source>
        <strain evidence="11 12">Red111</strain>
    </source>
</reference>
<proteinExistence type="predicted"/>
<evidence type="ECO:0000313" key="12">
    <source>
        <dbReference type="Proteomes" id="UP000306416"/>
    </source>
</evidence>
<keyword evidence="7 11" id="KW-0456">Lyase</keyword>
<comment type="catalytic activity">
    <reaction evidence="9">
        <text>O-phospho-L-threonine + H(+) = (R)-1-aminopropan-2-yl phosphate + CO2</text>
        <dbReference type="Rhea" id="RHEA:11492"/>
        <dbReference type="ChEBI" id="CHEBI:15378"/>
        <dbReference type="ChEBI" id="CHEBI:16526"/>
        <dbReference type="ChEBI" id="CHEBI:58563"/>
        <dbReference type="ChEBI" id="CHEBI:58675"/>
        <dbReference type="EC" id="4.1.1.81"/>
    </reaction>
</comment>
<dbReference type="AlphaFoldDB" id="A0A4S1CMX0"/>
<dbReference type="RefSeq" id="WP_135869441.1">
    <property type="nucleotide sequence ID" value="NZ_SRSC01000001.1"/>
</dbReference>
<dbReference type="Gene3D" id="3.40.640.10">
    <property type="entry name" value="Type I PLP-dependent aspartate aminotransferase-like (Major domain)"/>
    <property type="match status" value="1"/>
</dbReference>
<dbReference type="EMBL" id="SRSC01000001">
    <property type="protein sequence ID" value="TGU75134.1"/>
    <property type="molecule type" value="Genomic_DNA"/>
</dbReference>
<dbReference type="GO" id="GO:0009236">
    <property type="term" value="P:cobalamin biosynthetic process"/>
    <property type="evidence" value="ECO:0007669"/>
    <property type="project" value="UniProtKB-UniPathway"/>
</dbReference>
<dbReference type="CDD" id="cd00609">
    <property type="entry name" value="AAT_like"/>
    <property type="match status" value="1"/>
</dbReference>
<evidence type="ECO:0000256" key="2">
    <source>
        <dbReference type="ARBA" id="ARBA00003444"/>
    </source>
</evidence>
<dbReference type="PANTHER" id="PTHR42885:SF1">
    <property type="entry name" value="THREONINE-PHOSPHATE DECARBOXYLASE"/>
    <property type="match status" value="1"/>
</dbReference>
<sequence>MAIPHEHGGNVFAVARDLGLAPEQLLDFSASINPLGMAPGVREALTASYERLLHYPDKGATELKLALAAYHGCAPDEIAVGNGSTELIHLLPRVFSGRRALVVAPAFAEYALALERGGWQTDYFNLSPADAFALSVDALKERLGEGYDMLFICNPGNPAGNLVPKGDVAGIVDACRECGTFLVLDEAFIDFCEEESAKDLIRTAPRAVLLRSMTKFFGIPGLRLGYALARPETIAAIAAQQDPWNVNTAAQVAGIASLAASEYCHRTRSYIDAERVRFAAALSALPGLEVFPAWANYLLVRITREGMTAGQLREALKGKGILVRDCSNFQGLGTRYFRIAVRLSEENDLLVKSLAAVFAG</sequence>
<comment type="caution">
    <text evidence="11">The sequence shown here is derived from an EMBL/GenBank/DDBJ whole genome shotgun (WGS) entry which is preliminary data.</text>
</comment>
<evidence type="ECO:0000259" key="10">
    <source>
        <dbReference type="Pfam" id="PF00155"/>
    </source>
</evidence>
<accession>A0A4S1CMX0</accession>
<dbReference type="GO" id="GO:0030170">
    <property type="term" value="F:pyridoxal phosphate binding"/>
    <property type="evidence" value="ECO:0007669"/>
    <property type="project" value="InterPro"/>
</dbReference>
<evidence type="ECO:0000256" key="6">
    <source>
        <dbReference type="ARBA" id="ARBA00022898"/>
    </source>
</evidence>
<feature type="domain" description="Aminotransferase class I/classII large" evidence="10">
    <location>
        <begin position="25"/>
        <end position="347"/>
    </location>
</feature>
<dbReference type="Pfam" id="PF00155">
    <property type="entry name" value="Aminotran_1_2"/>
    <property type="match status" value="1"/>
</dbReference>
<dbReference type="InterPro" id="IPR015424">
    <property type="entry name" value="PyrdxlP-dep_Trfase"/>
</dbReference>
<keyword evidence="12" id="KW-1185">Reference proteome</keyword>
<comment type="pathway">
    <text evidence="3">Cofactor biosynthesis; adenosylcobalamin biosynthesis.</text>
</comment>
<dbReference type="UniPathway" id="UPA00148"/>
<dbReference type="InterPro" id="IPR015421">
    <property type="entry name" value="PyrdxlP-dep_Trfase_major"/>
</dbReference>
<keyword evidence="5" id="KW-0169">Cobalamin biosynthesis</keyword>
<evidence type="ECO:0000256" key="5">
    <source>
        <dbReference type="ARBA" id="ARBA00022573"/>
    </source>
</evidence>
<evidence type="ECO:0000256" key="3">
    <source>
        <dbReference type="ARBA" id="ARBA00004953"/>
    </source>
</evidence>
<gene>
    <name evidence="11" type="ORF">E4633_06685</name>
</gene>
<evidence type="ECO:0000256" key="1">
    <source>
        <dbReference type="ARBA" id="ARBA00001933"/>
    </source>
</evidence>
<comment type="function">
    <text evidence="2">Decarboxylates L-threonine-O-3-phosphate to yield (R)-1-amino-2-propanol O-2-phosphate, the precursor for the linkage between the nucleotide loop and the corrin ring in cobalamin.</text>
</comment>
<evidence type="ECO:0000256" key="4">
    <source>
        <dbReference type="ARBA" id="ARBA00012285"/>
    </source>
</evidence>
<dbReference type="Gene3D" id="3.90.1150.10">
    <property type="entry name" value="Aspartate Aminotransferase, domain 1"/>
    <property type="match status" value="1"/>
</dbReference>
<dbReference type="EC" id="4.1.1.81" evidence="4"/>
<dbReference type="NCBIfam" id="TIGR01140">
    <property type="entry name" value="L_thr_O3P_dcar"/>
    <property type="match status" value="1"/>
</dbReference>
<name>A0A4S1CMX0_9BACT</name>
<organism evidence="11 12">
    <name type="scientific">Geomonas terrae</name>
    <dbReference type="NCBI Taxonomy" id="2562681"/>
    <lineage>
        <taxon>Bacteria</taxon>
        <taxon>Pseudomonadati</taxon>
        <taxon>Thermodesulfobacteriota</taxon>
        <taxon>Desulfuromonadia</taxon>
        <taxon>Geobacterales</taxon>
        <taxon>Geobacteraceae</taxon>
        <taxon>Geomonas</taxon>
    </lineage>
</organism>
<evidence type="ECO:0000256" key="7">
    <source>
        <dbReference type="ARBA" id="ARBA00023239"/>
    </source>
</evidence>
<keyword evidence="6" id="KW-0663">Pyridoxal phosphate</keyword>
<dbReference type="InterPro" id="IPR004838">
    <property type="entry name" value="NHTrfase_class1_PyrdxlP-BS"/>
</dbReference>
<protein>
    <recommendedName>
        <fullName evidence="4">threonine-phosphate decarboxylase</fullName>
        <ecNumber evidence="4">4.1.1.81</ecNumber>
    </recommendedName>
    <alternativeName>
        <fullName evidence="8">L-threonine-O-3-phosphate decarboxylase</fullName>
    </alternativeName>
</protein>
<dbReference type="PROSITE" id="PS00105">
    <property type="entry name" value="AA_TRANSFER_CLASS_1"/>
    <property type="match status" value="1"/>
</dbReference>
<dbReference type="InterPro" id="IPR015422">
    <property type="entry name" value="PyrdxlP-dep_Trfase_small"/>
</dbReference>
<dbReference type="PANTHER" id="PTHR42885">
    <property type="entry name" value="HISTIDINOL-PHOSPHATE AMINOTRANSFERASE-RELATED"/>
    <property type="match status" value="1"/>
</dbReference>